<keyword evidence="1" id="KW-1133">Transmembrane helix</keyword>
<keyword evidence="1" id="KW-0812">Transmembrane</keyword>
<keyword evidence="1" id="KW-0472">Membrane</keyword>
<feature type="transmembrane region" description="Helical" evidence="1">
    <location>
        <begin position="12"/>
        <end position="32"/>
    </location>
</feature>
<reference evidence="2" key="1">
    <citation type="journal article" date="2023" name="IScience">
        <title>Live-bearing cockroach genome reveals convergent evolutionary mechanisms linked to viviparity in insects and beyond.</title>
        <authorList>
            <person name="Fouks B."/>
            <person name="Harrison M.C."/>
            <person name="Mikhailova A.A."/>
            <person name="Marchal E."/>
            <person name="English S."/>
            <person name="Carruthers M."/>
            <person name="Jennings E.C."/>
            <person name="Chiamaka E.L."/>
            <person name="Frigard R.A."/>
            <person name="Pippel M."/>
            <person name="Attardo G.M."/>
            <person name="Benoit J.B."/>
            <person name="Bornberg-Bauer E."/>
            <person name="Tobe S.S."/>
        </authorList>
    </citation>
    <scope>NUCLEOTIDE SEQUENCE</scope>
    <source>
        <strain evidence="2">Stay&amp;Tobe</strain>
    </source>
</reference>
<protein>
    <submittedName>
        <fullName evidence="2">Uncharacterized protein</fullName>
    </submittedName>
</protein>
<organism evidence="2 3">
    <name type="scientific">Diploptera punctata</name>
    <name type="common">Pacific beetle cockroach</name>
    <dbReference type="NCBI Taxonomy" id="6984"/>
    <lineage>
        <taxon>Eukaryota</taxon>
        <taxon>Metazoa</taxon>
        <taxon>Ecdysozoa</taxon>
        <taxon>Arthropoda</taxon>
        <taxon>Hexapoda</taxon>
        <taxon>Insecta</taxon>
        <taxon>Pterygota</taxon>
        <taxon>Neoptera</taxon>
        <taxon>Polyneoptera</taxon>
        <taxon>Dictyoptera</taxon>
        <taxon>Blattodea</taxon>
        <taxon>Blaberoidea</taxon>
        <taxon>Blaberidae</taxon>
        <taxon>Diplopterinae</taxon>
        <taxon>Diploptera</taxon>
    </lineage>
</organism>
<dbReference type="Proteomes" id="UP001233999">
    <property type="component" value="Unassembled WGS sequence"/>
</dbReference>
<evidence type="ECO:0000256" key="1">
    <source>
        <dbReference type="SAM" id="Phobius"/>
    </source>
</evidence>
<evidence type="ECO:0000313" key="2">
    <source>
        <dbReference type="EMBL" id="KAJ9597363.1"/>
    </source>
</evidence>
<reference evidence="2" key="2">
    <citation type="submission" date="2023-05" db="EMBL/GenBank/DDBJ databases">
        <authorList>
            <person name="Fouks B."/>
        </authorList>
    </citation>
    <scope>NUCLEOTIDE SEQUENCE</scope>
    <source>
        <strain evidence="2">Stay&amp;Tobe</strain>
        <tissue evidence="2">Testes</tissue>
    </source>
</reference>
<dbReference type="AlphaFoldDB" id="A0AAD8ADY1"/>
<comment type="caution">
    <text evidence="2">The sequence shown here is derived from an EMBL/GenBank/DDBJ whole genome shotgun (WGS) entry which is preliminary data.</text>
</comment>
<sequence length="265" mass="29878">MGLHERERQLSILYGAATCLSLITIICIAVPWTHWKQILDTCTNYSCGCILYGTNYFYVYNGGNTSMCQFTTFAPIPVLVIAIIMAGYHGYRVCMSGKKVKRKQKRNGDVAVIESRSGEPYDGPGLKWLIALIVIACCVSALLAVSTVTLIDGYYTTCREYRHHMTKWEVVNGQMASVINGRLQCGAIFDFMDYMEPIRRPFFRKDYINYNYPHEEKDYERGGFINTGLSLQIAISSACINCVTWGLIIINYAVLIYSSGECCSK</sequence>
<accession>A0AAD8ADY1</accession>
<feature type="transmembrane region" description="Helical" evidence="1">
    <location>
        <begin position="70"/>
        <end position="91"/>
    </location>
</feature>
<name>A0AAD8ADY1_DIPPU</name>
<dbReference type="EMBL" id="JASPKZ010001615">
    <property type="protein sequence ID" value="KAJ9597363.1"/>
    <property type="molecule type" value="Genomic_DNA"/>
</dbReference>
<proteinExistence type="predicted"/>
<evidence type="ECO:0000313" key="3">
    <source>
        <dbReference type="Proteomes" id="UP001233999"/>
    </source>
</evidence>
<gene>
    <name evidence="2" type="ORF">L9F63_011752</name>
</gene>
<keyword evidence="3" id="KW-1185">Reference proteome</keyword>
<feature type="transmembrane region" description="Helical" evidence="1">
    <location>
        <begin position="128"/>
        <end position="155"/>
    </location>
</feature>